<dbReference type="AlphaFoldDB" id="A0AAD3H2U3"/>
<dbReference type="GO" id="GO:0046872">
    <property type="term" value="F:metal ion binding"/>
    <property type="evidence" value="ECO:0007669"/>
    <property type="project" value="UniProtKB-KW"/>
</dbReference>
<dbReference type="PROSITE" id="PS00436">
    <property type="entry name" value="PEROXIDASE_2"/>
    <property type="match status" value="1"/>
</dbReference>
<dbReference type="PANTHER" id="PTHR31356">
    <property type="entry name" value="THYLAKOID LUMENAL 29 KDA PROTEIN, CHLOROPLASTIC-RELATED"/>
    <property type="match status" value="1"/>
</dbReference>
<dbReference type="InterPro" id="IPR019793">
    <property type="entry name" value="Peroxidases_heam-ligand_BS"/>
</dbReference>
<feature type="domain" description="Plant heme peroxidase family profile" evidence="7">
    <location>
        <begin position="18"/>
        <end position="273"/>
    </location>
</feature>
<keyword evidence="5" id="KW-0408">Iron</keyword>
<evidence type="ECO:0000256" key="4">
    <source>
        <dbReference type="ARBA" id="ARBA00023002"/>
    </source>
</evidence>
<dbReference type="Proteomes" id="UP001054902">
    <property type="component" value="Unassembled WGS sequence"/>
</dbReference>
<dbReference type="InterPro" id="IPR010255">
    <property type="entry name" value="Haem_peroxidase_sf"/>
</dbReference>
<evidence type="ECO:0000313" key="9">
    <source>
        <dbReference type="Proteomes" id="UP001054902"/>
    </source>
</evidence>
<keyword evidence="2" id="KW-0349">Heme</keyword>
<dbReference type="Gene3D" id="1.10.520.10">
    <property type="match status" value="1"/>
</dbReference>
<dbReference type="Gene3D" id="1.10.420.10">
    <property type="entry name" value="Peroxidase, domain 2"/>
    <property type="match status" value="1"/>
</dbReference>
<dbReference type="PROSITE" id="PS00435">
    <property type="entry name" value="PEROXIDASE_1"/>
    <property type="match status" value="1"/>
</dbReference>
<dbReference type="PRINTS" id="PR00459">
    <property type="entry name" value="ASPEROXIDASE"/>
</dbReference>
<comment type="caution">
    <text evidence="8">The sequence shown here is derived from an EMBL/GenBank/DDBJ whole genome shotgun (WGS) entry which is preliminary data.</text>
</comment>
<evidence type="ECO:0000256" key="3">
    <source>
        <dbReference type="ARBA" id="ARBA00022723"/>
    </source>
</evidence>
<name>A0AAD3H2U3_9STRA</name>
<dbReference type="GO" id="GO:0034599">
    <property type="term" value="P:cellular response to oxidative stress"/>
    <property type="evidence" value="ECO:0007669"/>
    <property type="project" value="InterPro"/>
</dbReference>
<protein>
    <recommendedName>
        <fullName evidence="7">Plant heme peroxidase family profile domain-containing protein</fullName>
    </recommendedName>
</protein>
<dbReference type="InterPro" id="IPR019794">
    <property type="entry name" value="Peroxidases_AS"/>
</dbReference>
<accession>A0AAD3H2U3</accession>
<evidence type="ECO:0000256" key="5">
    <source>
        <dbReference type="ARBA" id="ARBA00023004"/>
    </source>
</evidence>
<keyword evidence="1" id="KW-0575">Peroxidase</keyword>
<keyword evidence="4" id="KW-0560">Oxidoreductase</keyword>
<evidence type="ECO:0000256" key="1">
    <source>
        <dbReference type="ARBA" id="ARBA00022559"/>
    </source>
</evidence>
<dbReference type="SUPFAM" id="SSF48113">
    <property type="entry name" value="Heme-dependent peroxidases"/>
    <property type="match status" value="1"/>
</dbReference>
<evidence type="ECO:0000259" key="7">
    <source>
        <dbReference type="PROSITE" id="PS50873"/>
    </source>
</evidence>
<dbReference type="EMBL" id="BLLK01000028">
    <property type="protein sequence ID" value="GFH48542.1"/>
    <property type="molecule type" value="Genomic_DNA"/>
</dbReference>
<organism evidence="8 9">
    <name type="scientific">Chaetoceros tenuissimus</name>
    <dbReference type="NCBI Taxonomy" id="426638"/>
    <lineage>
        <taxon>Eukaryota</taxon>
        <taxon>Sar</taxon>
        <taxon>Stramenopiles</taxon>
        <taxon>Ochrophyta</taxon>
        <taxon>Bacillariophyta</taxon>
        <taxon>Coscinodiscophyceae</taxon>
        <taxon>Chaetocerotophycidae</taxon>
        <taxon>Chaetocerotales</taxon>
        <taxon>Chaetocerotaceae</taxon>
        <taxon>Chaetoceros</taxon>
    </lineage>
</organism>
<dbReference type="PRINTS" id="PR00458">
    <property type="entry name" value="PEROXIDASE"/>
</dbReference>
<evidence type="ECO:0000256" key="2">
    <source>
        <dbReference type="ARBA" id="ARBA00022617"/>
    </source>
</evidence>
<dbReference type="FunFam" id="1.10.520.10:FF:000021">
    <property type="entry name" value="Peroxidase"/>
    <property type="match status" value="1"/>
</dbReference>
<keyword evidence="3" id="KW-0479">Metal-binding</keyword>
<reference evidence="8 9" key="1">
    <citation type="journal article" date="2021" name="Sci. Rep.">
        <title>The genome of the diatom Chaetoceros tenuissimus carries an ancient integrated fragment of an extant virus.</title>
        <authorList>
            <person name="Hongo Y."/>
            <person name="Kimura K."/>
            <person name="Takaki Y."/>
            <person name="Yoshida Y."/>
            <person name="Baba S."/>
            <person name="Kobayashi G."/>
            <person name="Nagasaki K."/>
            <person name="Hano T."/>
            <person name="Tomaru Y."/>
        </authorList>
    </citation>
    <scope>NUCLEOTIDE SEQUENCE [LARGE SCALE GENOMIC DNA]</scope>
    <source>
        <strain evidence="8 9">NIES-3715</strain>
    </source>
</reference>
<dbReference type="Pfam" id="PF00141">
    <property type="entry name" value="peroxidase"/>
    <property type="match status" value="1"/>
</dbReference>
<dbReference type="GO" id="GO:0004601">
    <property type="term" value="F:peroxidase activity"/>
    <property type="evidence" value="ECO:0007669"/>
    <property type="project" value="UniProtKB-KW"/>
</dbReference>
<comment type="similarity">
    <text evidence="6">Belongs to the peroxidase family.</text>
</comment>
<proteinExistence type="inferred from homology"/>
<dbReference type="PROSITE" id="PS50873">
    <property type="entry name" value="PEROXIDASE_4"/>
    <property type="match status" value="1"/>
</dbReference>
<dbReference type="GO" id="GO:0042744">
    <property type="term" value="P:hydrogen peroxide catabolic process"/>
    <property type="evidence" value="ECO:0007669"/>
    <property type="project" value="TreeGrafter"/>
</dbReference>
<sequence>MGNSTSNKQLQAIIDDLTALVKEKNCGPILIRLSWHDAGVFSTGKLTGGCPNAAMRFAEAGEGAFGANAGLPTVALDLLKPISEKYCPDVISNADLWTLAANVAIEVMGGPKIPTRFGRKDAASADESVESQVGRLPDGDKGCPHLREIFHPKGFDDKDIVALSGAHTVGAMHADRSGFEGKWTDDYLKFDNSYFTEMLSKKYEAETTAQGCPQNRNKESGTVMLISDLALLEDPFKQHVEAYAKDQSVFFEDFTKAWVKLQENGCTDLRDDL</sequence>
<evidence type="ECO:0000256" key="6">
    <source>
        <dbReference type="RuleBase" id="RU004241"/>
    </source>
</evidence>
<dbReference type="PANTHER" id="PTHR31356:SF36">
    <property type="entry name" value="L-ASCORBATE PEROXIDASE 3"/>
    <property type="match status" value="1"/>
</dbReference>
<dbReference type="InterPro" id="IPR044831">
    <property type="entry name" value="Ccp1-like"/>
</dbReference>
<dbReference type="GO" id="GO:0000302">
    <property type="term" value="P:response to reactive oxygen species"/>
    <property type="evidence" value="ECO:0007669"/>
    <property type="project" value="TreeGrafter"/>
</dbReference>
<gene>
    <name evidence="8" type="ORF">CTEN210_05018</name>
</gene>
<dbReference type="GO" id="GO:0020037">
    <property type="term" value="F:heme binding"/>
    <property type="evidence" value="ECO:0007669"/>
    <property type="project" value="InterPro"/>
</dbReference>
<keyword evidence="9" id="KW-1185">Reference proteome</keyword>
<evidence type="ECO:0000313" key="8">
    <source>
        <dbReference type="EMBL" id="GFH48542.1"/>
    </source>
</evidence>
<dbReference type="InterPro" id="IPR002207">
    <property type="entry name" value="Peroxidase_I"/>
</dbReference>
<dbReference type="InterPro" id="IPR002016">
    <property type="entry name" value="Haem_peroxidase"/>
</dbReference>